<keyword evidence="2" id="KW-0442">Lipid degradation</keyword>
<evidence type="ECO:0000256" key="1">
    <source>
        <dbReference type="ARBA" id="ARBA00023098"/>
    </source>
</evidence>
<keyword evidence="1 2" id="KW-0443">Lipid metabolism</keyword>
<dbReference type="Proteomes" id="UP000529946">
    <property type="component" value="Unassembled WGS sequence"/>
</dbReference>
<reference evidence="5 6" key="1">
    <citation type="submission" date="2020-08" db="EMBL/GenBank/DDBJ databases">
        <title>Genomic Encyclopedia of Type Strains, Phase IV (KMG-IV): sequencing the most valuable type-strain genomes for metagenomic binning, comparative biology and taxonomic classification.</title>
        <authorList>
            <person name="Goeker M."/>
        </authorList>
    </citation>
    <scope>NUCLEOTIDE SEQUENCE [LARGE SCALE GENOMIC DNA]</scope>
    <source>
        <strain evidence="5 6">DSM 23960</strain>
    </source>
</reference>
<dbReference type="Pfam" id="PF01734">
    <property type="entry name" value="Patatin"/>
    <property type="match status" value="1"/>
</dbReference>
<dbReference type="EMBL" id="JACIDM010000002">
    <property type="protein sequence ID" value="MBB4083161.1"/>
    <property type="molecule type" value="Genomic_DNA"/>
</dbReference>
<keyword evidence="3" id="KW-0732">Signal</keyword>
<name>A0A7W6JFH1_9CAUL</name>
<gene>
    <name evidence="5" type="ORF">GGR12_002027</name>
</gene>
<protein>
    <submittedName>
        <fullName evidence="5">Putative acylesterase/phospholipase RssA</fullName>
    </submittedName>
</protein>
<dbReference type="PROSITE" id="PS51257">
    <property type="entry name" value="PROKAR_LIPOPROTEIN"/>
    <property type="match status" value="1"/>
</dbReference>
<feature type="short sequence motif" description="GXSXG" evidence="2">
    <location>
        <begin position="109"/>
        <end position="113"/>
    </location>
</feature>
<proteinExistence type="predicted"/>
<evidence type="ECO:0000256" key="3">
    <source>
        <dbReference type="SAM" id="SignalP"/>
    </source>
</evidence>
<feature type="active site" description="Nucleophile" evidence="2">
    <location>
        <position position="111"/>
    </location>
</feature>
<feature type="domain" description="PNPLA" evidence="4">
    <location>
        <begin position="76"/>
        <end position="267"/>
    </location>
</feature>
<dbReference type="RefSeq" id="WP_183204291.1">
    <property type="nucleotide sequence ID" value="NZ_BAAAER010000001.1"/>
</dbReference>
<dbReference type="AlphaFoldDB" id="A0A7W6JFH1"/>
<accession>A0A7W6JFH1</accession>
<dbReference type="GO" id="GO:0016787">
    <property type="term" value="F:hydrolase activity"/>
    <property type="evidence" value="ECO:0007669"/>
    <property type="project" value="UniProtKB-UniRule"/>
</dbReference>
<dbReference type="GO" id="GO:0016042">
    <property type="term" value="P:lipid catabolic process"/>
    <property type="evidence" value="ECO:0007669"/>
    <property type="project" value="UniProtKB-UniRule"/>
</dbReference>
<feature type="short sequence motif" description="DGA/G" evidence="2">
    <location>
        <begin position="254"/>
        <end position="256"/>
    </location>
</feature>
<comment type="caution">
    <text evidence="5">The sequence shown here is derived from an EMBL/GenBank/DDBJ whole genome shotgun (WGS) entry which is preliminary data.</text>
</comment>
<keyword evidence="6" id="KW-1185">Reference proteome</keyword>
<dbReference type="SUPFAM" id="SSF52151">
    <property type="entry name" value="FabD/lysophospholipase-like"/>
    <property type="match status" value="1"/>
</dbReference>
<sequence>MTLRALGLAMTATAALSLAGCGTLHRFDPVPVRQADGQIRPTVDPRIRPTDEAKLNELLRTFAARLEDENSSGAVLALSGGGANGAFGAGLLVGWTQTGTRPQFDIVTGISTGALSAPFAFLGPDWDDELQEAYIGGGIDGMLNLSGLSILVSPSLYSSAPLRRLIEENVTPRLLRAVAIEHAKGRRLLVVTTHLDTKQSIIWDMGVLATQGDDQALYLFRQVLLASASIPGVFPPVMIAGLQGDLVVDEMHVDGGVNMPFLAVPDRLLVDSPARTGPGRPAIYVVVNGQVDANPQAVPGTFNAIAMNSYDSMSKASRRMHLTANAAYAARHNIDLKIASIPMDAQAGSLDLHQQAMNALFDLGRRTALGGNAWYVLNAGSGPQTLLPERPLPDELQPTP</sequence>
<dbReference type="Gene3D" id="3.40.1090.10">
    <property type="entry name" value="Cytosolic phospholipase A2 catalytic domain"/>
    <property type="match status" value="1"/>
</dbReference>
<keyword evidence="2" id="KW-0378">Hydrolase</keyword>
<evidence type="ECO:0000256" key="2">
    <source>
        <dbReference type="PROSITE-ProRule" id="PRU01161"/>
    </source>
</evidence>
<evidence type="ECO:0000313" key="5">
    <source>
        <dbReference type="EMBL" id="MBB4083161.1"/>
    </source>
</evidence>
<evidence type="ECO:0000313" key="6">
    <source>
        <dbReference type="Proteomes" id="UP000529946"/>
    </source>
</evidence>
<dbReference type="InterPro" id="IPR002641">
    <property type="entry name" value="PNPLA_dom"/>
</dbReference>
<feature type="signal peptide" evidence="3">
    <location>
        <begin position="1"/>
        <end position="19"/>
    </location>
</feature>
<organism evidence="5 6">
    <name type="scientific">Brevundimonas lenta</name>
    <dbReference type="NCBI Taxonomy" id="424796"/>
    <lineage>
        <taxon>Bacteria</taxon>
        <taxon>Pseudomonadati</taxon>
        <taxon>Pseudomonadota</taxon>
        <taxon>Alphaproteobacteria</taxon>
        <taxon>Caulobacterales</taxon>
        <taxon>Caulobacteraceae</taxon>
        <taxon>Brevundimonas</taxon>
    </lineage>
</organism>
<dbReference type="PROSITE" id="PS51635">
    <property type="entry name" value="PNPLA"/>
    <property type="match status" value="1"/>
</dbReference>
<evidence type="ECO:0000259" key="4">
    <source>
        <dbReference type="PROSITE" id="PS51635"/>
    </source>
</evidence>
<feature type="chain" id="PRO_5031128202" evidence="3">
    <location>
        <begin position="20"/>
        <end position="400"/>
    </location>
</feature>
<feature type="short sequence motif" description="GXGXXG" evidence="2">
    <location>
        <begin position="80"/>
        <end position="85"/>
    </location>
</feature>
<feature type="active site" description="Proton acceptor" evidence="2">
    <location>
        <position position="254"/>
    </location>
</feature>
<dbReference type="InterPro" id="IPR016035">
    <property type="entry name" value="Acyl_Trfase/lysoPLipase"/>
</dbReference>